<evidence type="ECO:0000313" key="2">
    <source>
        <dbReference type="EMBL" id="RVU88438.1"/>
    </source>
</evidence>
<dbReference type="SUPFAM" id="SSF51971">
    <property type="entry name" value="Nucleotide-binding domain"/>
    <property type="match status" value="1"/>
</dbReference>
<dbReference type="InterPro" id="IPR036188">
    <property type="entry name" value="FAD/NAD-bd_sf"/>
</dbReference>
<dbReference type="RefSeq" id="WP_088418244.1">
    <property type="nucleotide sequence ID" value="NZ_MTDB01000005.1"/>
</dbReference>
<evidence type="ECO:0000259" key="1">
    <source>
        <dbReference type="Pfam" id="PF01266"/>
    </source>
</evidence>
<dbReference type="Gene3D" id="3.50.50.60">
    <property type="entry name" value="FAD/NAD(P)-binding domain"/>
    <property type="match status" value="1"/>
</dbReference>
<dbReference type="Pfam" id="PF01266">
    <property type="entry name" value="DAO"/>
    <property type="match status" value="1"/>
</dbReference>
<dbReference type="GO" id="GO:0005737">
    <property type="term" value="C:cytoplasm"/>
    <property type="evidence" value="ECO:0007669"/>
    <property type="project" value="TreeGrafter"/>
</dbReference>
<organism evidence="2">
    <name type="scientific">Flavobacterium columnare</name>
    <dbReference type="NCBI Taxonomy" id="996"/>
    <lineage>
        <taxon>Bacteria</taxon>
        <taxon>Pseudomonadati</taxon>
        <taxon>Bacteroidota</taxon>
        <taxon>Flavobacteriia</taxon>
        <taxon>Flavobacteriales</taxon>
        <taxon>Flavobacteriaceae</taxon>
        <taxon>Flavobacterium</taxon>
    </lineage>
</organism>
<dbReference type="InterPro" id="IPR006076">
    <property type="entry name" value="FAD-dep_OxRdtase"/>
</dbReference>
<dbReference type="Gene3D" id="3.30.9.10">
    <property type="entry name" value="D-Amino Acid Oxidase, subunit A, domain 2"/>
    <property type="match status" value="1"/>
</dbReference>
<proteinExistence type="predicted"/>
<feature type="domain" description="FAD dependent oxidoreductase" evidence="1">
    <location>
        <begin position="3"/>
        <end position="323"/>
    </location>
</feature>
<name>A0AA94F340_9FLAO</name>
<dbReference type="SUPFAM" id="SSF54373">
    <property type="entry name" value="FAD-linked reductases, C-terminal domain"/>
    <property type="match status" value="1"/>
</dbReference>
<gene>
    <name evidence="2" type="ORF">EJB19_09775</name>
</gene>
<sequence>MIDYLIVGSGIAGISFAEIVRNNGKSVRVLDDFSTNSSRIAGGLYNPVILKRFSEVWKAKEQIDFSLPFLKTLEIKLKTNFVFPIPIFRKFASIEEQNNWFQACDKPNLSYFLSPKIIHKEYEEITSDFGFGEVLYTGYVEISLLIDTYINYLKKENAFINERFEYDTLEILEEYVIYKGISYKNIIFAEGYGLINNPYFNNLPLDGTKGELLIIKAPNLKLDVVLKSSIFILPIGNELFKVGATYNWKDKTDTPTEDAKQELIENLKELIDCDFEIVEHFAGVRPTVKDRRPLLGTHCIYKKLHILNGLGTRGVMLGPWLAHNLFNFLEKGIELDRNISTERFHKKKLLS</sequence>
<dbReference type="AlphaFoldDB" id="A0AA94F340"/>
<reference evidence="2" key="1">
    <citation type="submission" date="2018-12" db="EMBL/GenBank/DDBJ databases">
        <title>Draft genome sequence of Flaovobacterium columnare BGFS27 isolated from channel catfish in Alabama.</title>
        <authorList>
            <person name="Cai W."/>
            <person name="Arias C."/>
        </authorList>
    </citation>
    <scope>NUCLEOTIDE SEQUENCE [LARGE SCALE GENOMIC DNA]</scope>
    <source>
        <strain evidence="2">BGFS27</strain>
    </source>
</reference>
<comment type="caution">
    <text evidence="2">The sequence shown here is derived from an EMBL/GenBank/DDBJ whole genome shotgun (WGS) entry which is preliminary data.</text>
</comment>
<dbReference type="EMBL" id="RWGX01000004">
    <property type="protein sequence ID" value="RVU88438.1"/>
    <property type="molecule type" value="Genomic_DNA"/>
</dbReference>
<accession>A0AA94F340</accession>
<dbReference type="PANTHER" id="PTHR13847">
    <property type="entry name" value="SARCOSINE DEHYDROGENASE-RELATED"/>
    <property type="match status" value="1"/>
</dbReference>
<protein>
    <submittedName>
        <fullName evidence="2">FAD-binding oxidoreductase</fullName>
    </submittedName>
</protein>